<reference evidence="2 3" key="1">
    <citation type="submission" date="2020-08" db="EMBL/GenBank/DDBJ databases">
        <authorList>
            <person name="Hejnol A."/>
        </authorList>
    </citation>
    <scope>NUCLEOTIDE SEQUENCE [LARGE SCALE GENOMIC DNA]</scope>
</reference>
<evidence type="ECO:0000313" key="2">
    <source>
        <dbReference type="EMBL" id="CAD5114931.1"/>
    </source>
</evidence>
<name>A0A7I8VK22_9ANNE</name>
<accession>A0A7I8VK22</accession>
<feature type="region of interest" description="Disordered" evidence="1">
    <location>
        <begin position="299"/>
        <end position="473"/>
    </location>
</feature>
<dbReference type="AlphaFoldDB" id="A0A7I8VK22"/>
<keyword evidence="3" id="KW-1185">Reference proteome</keyword>
<feature type="region of interest" description="Disordered" evidence="1">
    <location>
        <begin position="595"/>
        <end position="614"/>
    </location>
</feature>
<feature type="compositionally biased region" description="Basic residues" evidence="1">
    <location>
        <begin position="598"/>
        <end position="608"/>
    </location>
</feature>
<feature type="region of interest" description="Disordered" evidence="1">
    <location>
        <begin position="101"/>
        <end position="121"/>
    </location>
</feature>
<evidence type="ECO:0000313" key="3">
    <source>
        <dbReference type="Proteomes" id="UP000549394"/>
    </source>
</evidence>
<proteinExistence type="predicted"/>
<dbReference type="Pfam" id="PF15769">
    <property type="entry name" value="DUF4698"/>
    <property type="match status" value="1"/>
</dbReference>
<dbReference type="EMBL" id="CAJFCJ010000005">
    <property type="protein sequence ID" value="CAD5114931.1"/>
    <property type="molecule type" value="Genomic_DNA"/>
</dbReference>
<organism evidence="2 3">
    <name type="scientific">Dimorphilus gyrociliatus</name>
    <dbReference type="NCBI Taxonomy" id="2664684"/>
    <lineage>
        <taxon>Eukaryota</taxon>
        <taxon>Metazoa</taxon>
        <taxon>Spiralia</taxon>
        <taxon>Lophotrochozoa</taxon>
        <taxon>Annelida</taxon>
        <taxon>Polychaeta</taxon>
        <taxon>Polychaeta incertae sedis</taxon>
        <taxon>Dinophilidae</taxon>
        <taxon>Dimorphilus</taxon>
    </lineage>
</organism>
<dbReference type="InterPro" id="IPR031526">
    <property type="entry name" value="DUF4698"/>
</dbReference>
<dbReference type="PANTHER" id="PTHR34754:SF1">
    <property type="entry name" value="COILED-COIL DOMAIN-CONTAINING PROTEIN 60"/>
    <property type="match status" value="1"/>
</dbReference>
<protein>
    <submittedName>
        <fullName evidence="2">DgyrCDS3961</fullName>
    </submittedName>
</protein>
<feature type="compositionally biased region" description="Basic residues" evidence="1">
    <location>
        <begin position="460"/>
        <end position="473"/>
    </location>
</feature>
<sequence length="744" mass="86422">MKTVSVQLDNKTKVQWNLKPFQVGNEHKNVKIQARSSVVYNPCLPTRAAVREENYLRRRRQMTEQGFRSVNHKPYKGIGDPFYLDYDKLVLLALGQWDPNDEGQYEAEEDTESEHEKPTVKRKQMNAANFVLRSRKNLNNLRKEQARIRIVEQNVRFGHSLFEIMEKEEERKRIEQEIREREEKAKACKPIDSDEEKEESEESVNSLIGYVAKYEPSRRYTETPNTDITDSLIPIETTRTETRQSTADIRSLSRNLRPYAPSASLVTADAKGLPPREDFYRQLCVLNWILDAMSVDTSQTPHQHIERVSSAFSSGRSTTSGRKRDQSRSESQWSDFASSPNGNENDVVDKPQSSSVNQKKVTTIQRPTLNTRQSLIRRRHSNLTVPSSSRSSSPSANQASSSPKLEDVSEDDEKSANVNDNQHKAKENESNNKIPEESKVKDKIIQGVEEPTKEEDNTTKPKRKQQTVGKRKAQISEEHMQIYKHLEVLQREERDPRLAKLTHAEDRRREVMIRASENIRPQSSPAVLEYASSLPSWKKGAVPSEMRNKFAEVGQTQALLLHEAFEARENNRNKQMLHKFRRLSTSQLHFHNAVRNMRSGRRSPRSSKHSISQKNENYDYSKELTLDSDTEAMGNSLSFRSATDDWRRSAIWKQKKREIAHGLRKLKIEQAKEAEKRDKSSGRFKYYDWYIDLNIQCFEYDEYLNCPLIMAQLRELEKFGKVSNTIFTKIIKAVFTYIFRPIYK</sequence>
<comment type="caution">
    <text evidence="2">The sequence shown here is derived from an EMBL/GenBank/DDBJ whole genome shotgun (WGS) entry which is preliminary data.</text>
</comment>
<gene>
    <name evidence="2" type="ORF">DGYR_LOCUS3731</name>
</gene>
<feature type="compositionally biased region" description="Low complexity" evidence="1">
    <location>
        <begin position="386"/>
        <end position="403"/>
    </location>
</feature>
<feature type="compositionally biased region" description="Polar residues" evidence="1">
    <location>
        <begin position="351"/>
        <end position="374"/>
    </location>
</feature>
<feature type="compositionally biased region" description="Polar residues" evidence="1">
    <location>
        <begin position="329"/>
        <end position="344"/>
    </location>
</feature>
<dbReference type="OrthoDB" id="10017343at2759"/>
<feature type="compositionally biased region" description="Acidic residues" evidence="1">
    <location>
        <begin position="101"/>
        <end position="113"/>
    </location>
</feature>
<evidence type="ECO:0000256" key="1">
    <source>
        <dbReference type="SAM" id="MobiDB-lite"/>
    </source>
</evidence>
<feature type="compositionally biased region" description="Basic and acidic residues" evidence="1">
    <location>
        <begin position="421"/>
        <end position="459"/>
    </location>
</feature>
<dbReference type="Proteomes" id="UP000549394">
    <property type="component" value="Unassembled WGS sequence"/>
</dbReference>
<feature type="compositionally biased region" description="Low complexity" evidence="1">
    <location>
        <begin position="309"/>
        <end position="320"/>
    </location>
</feature>
<dbReference type="PANTHER" id="PTHR34754">
    <property type="entry name" value="COILED-COIL DOMAIN-CONTAINING PROTEIN 60"/>
    <property type="match status" value="1"/>
</dbReference>